<keyword evidence="1" id="KW-0732">Signal</keyword>
<protein>
    <recommendedName>
        <fullName evidence="4">Pollen Ole e 1 allergen and extensin family protein</fullName>
    </recommendedName>
</protein>
<dbReference type="Pfam" id="PF01190">
    <property type="entry name" value="Pollen_Ole_e_1"/>
    <property type="match status" value="1"/>
</dbReference>
<feature type="signal peptide" evidence="1">
    <location>
        <begin position="1"/>
        <end position="18"/>
    </location>
</feature>
<accession>A0A6A1UNY2</accession>
<organism evidence="2 3">
    <name type="scientific">Morella rubra</name>
    <name type="common">Chinese bayberry</name>
    <dbReference type="NCBI Taxonomy" id="262757"/>
    <lineage>
        <taxon>Eukaryota</taxon>
        <taxon>Viridiplantae</taxon>
        <taxon>Streptophyta</taxon>
        <taxon>Embryophyta</taxon>
        <taxon>Tracheophyta</taxon>
        <taxon>Spermatophyta</taxon>
        <taxon>Magnoliopsida</taxon>
        <taxon>eudicotyledons</taxon>
        <taxon>Gunneridae</taxon>
        <taxon>Pentapetalae</taxon>
        <taxon>rosids</taxon>
        <taxon>fabids</taxon>
        <taxon>Fagales</taxon>
        <taxon>Myricaceae</taxon>
        <taxon>Morella</taxon>
    </lineage>
</organism>
<dbReference type="OrthoDB" id="1104395at2759"/>
<name>A0A6A1UNY2_9ROSI</name>
<evidence type="ECO:0000313" key="2">
    <source>
        <dbReference type="EMBL" id="KAB1200810.1"/>
    </source>
</evidence>
<gene>
    <name evidence="2" type="ORF">CJ030_MR0G006219</name>
</gene>
<proteinExistence type="predicted"/>
<dbReference type="AlphaFoldDB" id="A0A6A1UNY2"/>
<dbReference type="EMBL" id="RXIC02000123">
    <property type="protein sequence ID" value="KAB1200810.1"/>
    <property type="molecule type" value="Genomic_DNA"/>
</dbReference>
<keyword evidence="3" id="KW-1185">Reference proteome</keyword>
<feature type="chain" id="PRO_5025667955" description="Pollen Ole e 1 allergen and extensin family protein" evidence="1">
    <location>
        <begin position="19"/>
        <end position="182"/>
    </location>
</feature>
<evidence type="ECO:0000256" key="1">
    <source>
        <dbReference type="SAM" id="SignalP"/>
    </source>
</evidence>
<dbReference type="Proteomes" id="UP000516437">
    <property type="component" value="Unassembled WGS sequence"/>
</dbReference>
<comment type="caution">
    <text evidence="2">The sequence shown here is derived from an EMBL/GenBank/DDBJ whole genome shotgun (WGS) entry which is preliminary data.</text>
</comment>
<sequence>MAFPKLITAVLFTAVALARIQLSTCHVVKGKVSCLDCKHNDDAFSGIMVLVKCDGVKKLATAATEDDGSFEVELPSGGASKTSPRPSVKCYAKLLGGPAQLYVSRKDAVSKIIETHKPTSSYTISTPLSFSTSCPTTKEFEKWRATNKFASSKNFDLPLPPEWGLAPSSYYIPYYPIITGIP</sequence>
<evidence type="ECO:0000313" key="3">
    <source>
        <dbReference type="Proteomes" id="UP000516437"/>
    </source>
</evidence>
<reference evidence="2 3" key="1">
    <citation type="journal article" date="2019" name="Plant Biotechnol. J.">
        <title>The red bayberry genome and genetic basis of sex determination.</title>
        <authorList>
            <person name="Jia H.M."/>
            <person name="Jia H.J."/>
            <person name="Cai Q.L."/>
            <person name="Wang Y."/>
            <person name="Zhao H.B."/>
            <person name="Yang W.F."/>
            <person name="Wang G.Y."/>
            <person name="Li Y.H."/>
            <person name="Zhan D.L."/>
            <person name="Shen Y.T."/>
            <person name="Niu Q.F."/>
            <person name="Chang L."/>
            <person name="Qiu J."/>
            <person name="Zhao L."/>
            <person name="Xie H.B."/>
            <person name="Fu W.Y."/>
            <person name="Jin J."/>
            <person name="Li X.W."/>
            <person name="Jiao Y."/>
            <person name="Zhou C.C."/>
            <person name="Tu T."/>
            <person name="Chai C.Y."/>
            <person name="Gao J.L."/>
            <person name="Fan L.J."/>
            <person name="van de Weg E."/>
            <person name="Wang J.Y."/>
            <person name="Gao Z.S."/>
        </authorList>
    </citation>
    <scope>NUCLEOTIDE SEQUENCE [LARGE SCALE GENOMIC DNA]</scope>
    <source>
        <tissue evidence="2">Leaves</tissue>
    </source>
</reference>
<evidence type="ECO:0008006" key="4">
    <source>
        <dbReference type="Google" id="ProtNLM"/>
    </source>
</evidence>